<dbReference type="RefSeq" id="WP_382421815.1">
    <property type="nucleotide sequence ID" value="NZ_JBHSCW010000003.1"/>
</dbReference>
<keyword evidence="5 9" id="KW-0812">Transmembrane</keyword>
<name>A0ABV8ULV0_9PROT</name>
<organism evidence="10 11">
    <name type="scientific">Fodinicurvata halophila</name>
    <dbReference type="NCBI Taxonomy" id="1419723"/>
    <lineage>
        <taxon>Bacteria</taxon>
        <taxon>Pseudomonadati</taxon>
        <taxon>Pseudomonadota</taxon>
        <taxon>Alphaproteobacteria</taxon>
        <taxon>Rhodospirillales</taxon>
        <taxon>Rhodovibrionaceae</taxon>
        <taxon>Fodinicurvata</taxon>
    </lineage>
</organism>
<keyword evidence="8" id="KW-0406">Ion transport</keyword>
<keyword evidence="3 8" id="KW-0813">Transport</keyword>
<dbReference type="Pfam" id="PF04066">
    <property type="entry name" value="MrpF_PhaF"/>
    <property type="match status" value="1"/>
</dbReference>
<keyword evidence="4 8" id="KW-1003">Cell membrane</keyword>
<evidence type="ECO:0000256" key="8">
    <source>
        <dbReference type="PIRNR" id="PIRNR028784"/>
    </source>
</evidence>
<dbReference type="PANTHER" id="PTHR34702:SF1">
    <property type="entry name" value="NA(+)_H(+) ANTIPORTER SUBUNIT F"/>
    <property type="match status" value="1"/>
</dbReference>
<dbReference type="Proteomes" id="UP001595799">
    <property type="component" value="Unassembled WGS sequence"/>
</dbReference>
<gene>
    <name evidence="10" type="ORF">ACFOW6_08020</name>
</gene>
<dbReference type="PIRSF" id="PIRSF028784">
    <property type="entry name" value="MrpF"/>
    <property type="match status" value="1"/>
</dbReference>
<evidence type="ECO:0000256" key="6">
    <source>
        <dbReference type="ARBA" id="ARBA00022989"/>
    </source>
</evidence>
<protein>
    <submittedName>
        <fullName evidence="10">K+/H+ antiporter subunit F</fullName>
    </submittedName>
</protein>
<evidence type="ECO:0000256" key="3">
    <source>
        <dbReference type="ARBA" id="ARBA00022448"/>
    </source>
</evidence>
<evidence type="ECO:0000313" key="11">
    <source>
        <dbReference type="Proteomes" id="UP001595799"/>
    </source>
</evidence>
<feature type="transmembrane region" description="Helical" evidence="9">
    <location>
        <begin position="6"/>
        <end position="22"/>
    </location>
</feature>
<feature type="transmembrane region" description="Helical" evidence="9">
    <location>
        <begin position="60"/>
        <end position="83"/>
    </location>
</feature>
<comment type="similarity">
    <text evidence="2 8">Belongs to the CPA3 antiporters (TC 2.A.63) subunit F family.</text>
</comment>
<evidence type="ECO:0000256" key="9">
    <source>
        <dbReference type="SAM" id="Phobius"/>
    </source>
</evidence>
<evidence type="ECO:0000256" key="7">
    <source>
        <dbReference type="ARBA" id="ARBA00023136"/>
    </source>
</evidence>
<feature type="transmembrane region" description="Helical" evidence="9">
    <location>
        <begin position="34"/>
        <end position="54"/>
    </location>
</feature>
<keyword evidence="6 9" id="KW-1133">Transmembrane helix</keyword>
<dbReference type="NCBIfam" id="NF004812">
    <property type="entry name" value="PRK06161.1"/>
    <property type="match status" value="1"/>
</dbReference>
<proteinExistence type="inferred from homology"/>
<comment type="subcellular location">
    <subcellularLocation>
        <location evidence="1 8">Cell membrane</location>
        <topology evidence="1 8">Multi-pass membrane protein</topology>
    </subcellularLocation>
</comment>
<dbReference type="PANTHER" id="PTHR34702">
    <property type="entry name" value="NA(+)/H(+) ANTIPORTER SUBUNIT F1"/>
    <property type="match status" value="1"/>
</dbReference>
<dbReference type="EMBL" id="JBHSCW010000003">
    <property type="protein sequence ID" value="MFC4351484.1"/>
    <property type="molecule type" value="Genomic_DNA"/>
</dbReference>
<reference evidence="11" key="1">
    <citation type="journal article" date="2019" name="Int. J. Syst. Evol. Microbiol.">
        <title>The Global Catalogue of Microorganisms (GCM) 10K type strain sequencing project: providing services to taxonomists for standard genome sequencing and annotation.</title>
        <authorList>
            <consortium name="The Broad Institute Genomics Platform"/>
            <consortium name="The Broad Institute Genome Sequencing Center for Infectious Disease"/>
            <person name="Wu L."/>
            <person name="Ma J."/>
        </authorList>
    </citation>
    <scope>NUCLEOTIDE SEQUENCE [LARGE SCALE GENOMIC DNA]</scope>
    <source>
        <strain evidence="11">CECT 8472</strain>
    </source>
</reference>
<accession>A0ABV8ULV0</accession>
<evidence type="ECO:0000256" key="4">
    <source>
        <dbReference type="ARBA" id="ARBA00022475"/>
    </source>
</evidence>
<keyword evidence="11" id="KW-1185">Reference proteome</keyword>
<keyword evidence="8" id="KW-0050">Antiport</keyword>
<evidence type="ECO:0000256" key="2">
    <source>
        <dbReference type="ARBA" id="ARBA00009212"/>
    </source>
</evidence>
<evidence type="ECO:0000256" key="1">
    <source>
        <dbReference type="ARBA" id="ARBA00004651"/>
    </source>
</evidence>
<sequence>MIEYAILFGFASISLAMLMNLHRLIAGPDSVNRILALDTMTINTIALFILYGIWQGTTTNFEAALLFAMVGFITTVAFCKYLMRGDIIE</sequence>
<comment type="caution">
    <text evidence="10">The sequence shown here is derived from an EMBL/GenBank/DDBJ whole genome shotgun (WGS) entry which is preliminary data.</text>
</comment>
<dbReference type="InterPro" id="IPR007208">
    <property type="entry name" value="MrpF/PhaF-like"/>
</dbReference>
<evidence type="ECO:0000313" key="10">
    <source>
        <dbReference type="EMBL" id="MFC4351484.1"/>
    </source>
</evidence>
<evidence type="ECO:0000256" key="5">
    <source>
        <dbReference type="ARBA" id="ARBA00022692"/>
    </source>
</evidence>
<keyword evidence="7 8" id="KW-0472">Membrane</keyword>